<organism evidence="9 10">
    <name type="scientific">Chaetomium fimeti</name>
    <dbReference type="NCBI Taxonomy" id="1854472"/>
    <lineage>
        <taxon>Eukaryota</taxon>
        <taxon>Fungi</taxon>
        <taxon>Dikarya</taxon>
        <taxon>Ascomycota</taxon>
        <taxon>Pezizomycotina</taxon>
        <taxon>Sordariomycetes</taxon>
        <taxon>Sordariomycetidae</taxon>
        <taxon>Sordariales</taxon>
        <taxon>Chaetomiaceae</taxon>
        <taxon>Chaetomium</taxon>
    </lineage>
</organism>
<keyword evidence="5" id="KW-0804">Transcription</keyword>
<dbReference type="Proteomes" id="UP001278766">
    <property type="component" value="Unassembled WGS sequence"/>
</dbReference>
<dbReference type="InterPro" id="IPR001138">
    <property type="entry name" value="Zn2Cys6_DnaBD"/>
</dbReference>
<evidence type="ECO:0000256" key="6">
    <source>
        <dbReference type="ARBA" id="ARBA00023242"/>
    </source>
</evidence>
<sequence length="762" mass="83192">MAQPPEAAPLRLQSSRDSAPAQPRVQPTNLDALVEQKHPRDQNQQPHLRQHNQQPQEQHQYHHQQQYQHQHQYYQPQKAPLGTHSPGAPQYSDATTNSTGSVAHSNSSRGRRSPSISDEKAKADAVLPVDTNPDNHASVARSIVPGPAAHGSLNDTQHNGGVTGPAALSDMSNSQPGPGPARQPVTYASPPNYPQAGMSPVSHYMYSSQSIPTDPYRPNPTTLPSMRTLDHRQPQAQPQHGIPMGAHMAGPAMPAPAPAHMGYYGVHPSHMYGLPDPNAMRFALAPGMAHDPRIALSGGRHKKEIKRRTKTGCLTCRKRRIKCDEAHPTCNNCKKSKRDCLGYDPIFKQQQGPAAIQPAPSTQPPAPPPASVPAPAVPSSGPHPYQTSYPPPLPSNIAPEPVPSTAPQIIKTESAYDYSTAIDPALQGPDIAGSRAARYHQNNTAPGTGQGIGDSNDLRAKKMKVDELIALGEAPPQASSAPPSPEMLTEITKLYNEVYSPGLSLFFETRWYDFAKPQAMTANPAAAMLHNNQSLVSLFTSFIQTISKIESINSDDMISSGHLESSVVWSLARLPLSIPLTQRQQYPESTPPEDDLWEARGRLQVFEALLSGETLAASPVSPPPTSSIHPLRRNELQFWYQLARYLLQENASASPADVSSRERCLGVMRDLLDGRENRDVLYSIAVLREYTVHWDASYSEQNVPSHLEESDSRSKLAVATRFIRDESNATGGTTNVVRRFAQLAYCAFVRPGANVNRNMSRK</sequence>
<evidence type="ECO:0000256" key="4">
    <source>
        <dbReference type="ARBA" id="ARBA00023125"/>
    </source>
</evidence>
<dbReference type="Gene3D" id="4.10.240.10">
    <property type="entry name" value="Zn(2)-C6 fungal-type DNA-binding domain"/>
    <property type="match status" value="1"/>
</dbReference>
<evidence type="ECO:0000256" key="5">
    <source>
        <dbReference type="ARBA" id="ARBA00023163"/>
    </source>
</evidence>
<feature type="region of interest" description="Disordered" evidence="7">
    <location>
        <begin position="1"/>
        <end position="239"/>
    </location>
</feature>
<protein>
    <recommendedName>
        <fullName evidence="8">Zn(2)-C6 fungal-type domain-containing protein</fullName>
    </recommendedName>
</protein>
<feature type="region of interest" description="Disordered" evidence="7">
    <location>
        <begin position="351"/>
        <end position="404"/>
    </location>
</feature>
<dbReference type="SMART" id="SM00066">
    <property type="entry name" value="GAL4"/>
    <property type="match status" value="1"/>
</dbReference>
<evidence type="ECO:0000313" key="10">
    <source>
        <dbReference type="Proteomes" id="UP001278766"/>
    </source>
</evidence>
<feature type="domain" description="Zn(2)-C6 fungal-type" evidence="8">
    <location>
        <begin position="312"/>
        <end position="340"/>
    </location>
</feature>
<dbReference type="PROSITE" id="PS50048">
    <property type="entry name" value="ZN2_CY6_FUNGAL_2"/>
    <property type="match status" value="1"/>
</dbReference>
<feature type="compositionally biased region" description="Pro residues" evidence="7">
    <location>
        <begin position="361"/>
        <end position="376"/>
    </location>
</feature>
<keyword evidence="1" id="KW-0479">Metal-binding</keyword>
<dbReference type="CDD" id="cd00067">
    <property type="entry name" value="GAL4"/>
    <property type="match status" value="1"/>
</dbReference>
<keyword evidence="10" id="KW-1185">Reference proteome</keyword>
<name>A0AAE0H8S2_9PEZI</name>
<feature type="compositionally biased region" description="Low complexity" evidence="7">
    <location>
        <begin position="51"/>
        <end position="77"/>
    </location>
</feature>
<dbReference type="GO" id="GO:0003677">
    <property type="term" value="F:DNA binding"/>
    <property type="evidence" value="ECO:0007669"/>
    <property type="project" value="UniProtKB-KW"/>
</dbReference>
<evidence type="ECO:0000313" key="9">
    <source>
        <dbReference type="EMBL" id="KAK3292063.1"/>
    </source>
</evidence>
<evidence type="ECO:0000256" key="7">
    <source>
        <dbReference type="SAM" id="MobiDB-lite"/>
    </source>
</evidence>
<reference evidence="9" key="2">
    <citation type="submission" date="2023-06" db="EMBL/GenBank/DDBJ databases">
        <authorList>
            <consortium name="Lawrence Berkeley National Laboratory"/>
            <person name="Haridas S."/>
            <person name="Hensen N."/>
            <person name="Bonometti L."/>
            <person name="Westerberg I."/>
            <person name="Brannstrom I.O."/>
            <person name="Guillou S."/>
            <person name="Cros-Aarteil S."/>
            <person name="Calhoun S."/>
            <person name="Kuo A."/>
            <person name="Mondo S."/>
            <person name="Pangilinan J."/>
            <person name="Riley R."/>
            <person name="Labutti K."/>
            <person name="Andreopoulos B."/>
            <person name="Lipzen A."/>
            <person name="Chen C."/>
            <person name="Yanf M."/>
            <person name="Daum C."/>
            <person name="Ng V."/>
            <person name="Clum A."/>
            <person name="Steindorff A."/>
            <person name="Ohm R."/>
            <person name="Martin F."/>
            <person name="Silar P."/>
            <person name="Natvig D."/>
            <person name="Lalanne C."/>
            <person name="Gautier V."/>
            <person name="Ament-Velasquez S.L."/>
            <person name="Kruys A."/>
            <person name="Hutchinson M.I."/>
            <person name="Powell A.J."/>
            <person name="Barry K."/>
            <person name="Miller A.N."/>
            <person name="Grigoriev I.V."/>
            <person name="Debuchy R."/>
            <person name="Gladieux P."/>
            <person name="Thoren M.H."/>
            <person name="Johannesson H."/>
        </authorList>
    </citation>
    <scope>NUCLEOTIDE SEQUENCE</scope>
    <source>
        <strain evidence="9">CBS 168.71</strain>
    </source>
</reference>
<dbReference type="InterPro" id="IPR036864">
    <property type="entry name" value="Zn2-C6_fun-type_DNA-bd_sf"/>
</dbReference>
<dbReference type="SUPFAM" id="SSF57701">
    <property type="entry name" value="Zn2/Cys6 DNA-binding domain"/>
    <property type="match status" value="1"/>
</dbReference>
<keyword evidence="6" id="KW-0539">Nucleus</keyword>
<reference evidence="9" key="1">
    <citation type="journal article" date="2023" name="Mol. Phylogenet. Evol.">
        <title>Genome-scale phylogeny and comparative genomics of the fungal order Sordariales.</title>
        <authorList>
            <person name="Hensen N."/>
            <person name="Bonometti L."/>
            <person name="Westerberg I."/>
            <person name="Brannstrom I.O."/>
            <person name="Guillou S."/>
            <person name="Cros-Aarteil S."/>
            <person name="Calhoun S."/>
            <person name="Haridas S."/>
            <person name="Kuo A."/>
            <person name="Mondo S."/>
            <person name="Pangilinan J."/>
            <person name="Riley R."/>
            <person name="LaButti K."/>
            <person name="Andreopoulos B."/>
            <person name="Lipzen A."/>
            <person name="Chen C."/>
            <person name="Yan M."/>
            <person name="Daum C."/>
            <person name="Ng V."/>
            <person name="Clum A."/>
            <person name="Steindorff A."/>
            <person name="Ohm R.A."/>
            <person name="Martin F."/>
            <person name="Silar P."/>
            <person name="Natvig D.O."/>
            <person name="Lalanne C."/>
            <person name="Gautier V."/>
            <person name="Ament-Velasquez S.L."/>
            <person name="Kruys A."/>
            <person name="Hutchinson M.I."/>
            <person name="Powell A.J."/>
            <person name="Barry K."/>
            <person name="Miller A.N."/>
            <person name="Grigoriev I.V."/>
            <person name="Debuchy R."/>
            <person name="Gladieux P."/>
            <person name="Hiltunen Thoren M."/>
            <person name="Johannesson H."/>
        </authorList>
    </citation>
    <scope>NUCLEOTIDE SEQUENCE</scope>
    <source>
        <strain evidence="9">CBS 168.71</strain>
    </source>
</reference>
<feature type="compositionally biased region" description="Low complexity" evidence="7">
    <location>
        <begin position="351"/>
        <end position="360"/>
    </location>
</feature>
<dbReference type="PROSITE" id="PS00463">
    <property type="entry name" value="ZN2_CY6_FUNGAL_1"/>
    <property type="match status" value="1"/>
</dbReference>
<feature type="compositionally biased region" description="Polar residues" evidence="7">
    <location>
        <begin position="92"/>
        <end position="108"/>
    </location>
</feature>
<dbReference type="Pfam" id="PF00172">
    <property type="entry name" value="Zn_clus"/>
    <property type="match status" value="1"/>
</dbReference>
<dbReference type="InterPro" id="IPR052360">
    <property type="entry name" value="Transcr_Regulatory_Proteins"/>
</dbReference>
<dbReference type="GO" id="GO:0000981">
    <property type="term" value="F:DNA-binding transcription factor activity, RNA polymerase II-specific"/>
    <property type="evidence" value="ECO:0007669"/>
    <property type="project" value="InterPro"/>
</dbReference>
<comment type="caution">
    <text evidence="9">The sequence shown here is derived from an EMBL/GenBank/DDBJ whole genome shotgun (WGS) entry which is preliminary data.</text>
</comment>
<evidence type="ECO:0000256" key="3">
    <source>
        <dbReference type="ARBA" id="ARBA00023015"/>
    </source>
</evidence>
<dbReference type="PANTHER" id="PTHR36206:SF13">
    <property type="entry name" value="TRANSCRIPTIONAL REGULATORY PROTEIN MOC3"/>
    <property type="match status" value="1"/>
</dbReference>
<keyword evidence="4" id="KW-0238">DNA-binding</keyword>
<dbReference type="AlphaFoldDB" id="A0AAE0H8S2"/>
<keyword evidence="2" id="KW-0862">Zinc</keyword>
<dbReference type="RefSeq" id="XP_062655577.1">
    <property type="nucleotide sequence ID" value="XM_062799566.1"/>
</dbReference>
<dbReference type="GO" id="GO:0008270">
    <property type="term" value="F:zinc ion binding"/>
    <property type="evidence" value="ECO:0007669"/>
    <property type="project" value="InterPro"/>
</dbReference>
<evidence type="ECO:0000259" key="8">
    <source>
        <dbReference type="PROSITE" id="PS50048"/>
    </source>
</evidence>
<keyword evidence="3" id="KW-0805">Transcription regulation</keyword>
<dbReference type="EMBL" id="JAUEPN010000007">
    <property type="protein sequence ID" value="KAK3292063.1"/>
    <property type="molecule type" value="Genomic_DNA"/>
</dbReference>
<accession>A0AAE0H8S2</accession>
<gene>
    <name evidence="9" type="ORF">B0H64DRAFT_220220</name>
</gene>
<proteinExistence type="predicted"/>
<feature type="compositionally biased region" description="Pro residues" evidence="7">
    <location>
        <begin position="389"/>
        <end position="404"/>
    </location>
</feature>
<evidence type="ECO:0000256" key="1">
    <source>
        <dbReference type="ARBA" id="ARBA00022723"/>
    </source>
</evidence>
<evidence type="ECO:0000256" key="2">
    <source>
        <dbReference type="ARBA" id="ARBA00022833"/>
    </source>
</evidence>
<dbReference type="PANTHER" id="PTHR36206">
    <property type="entry name" value="ASPERCRYPTIN BIOSYNTHESIS CLUSTER-SPECIFIC TRANSCRIPTION REGULATOR ATNN-RELATED"/>
    <property type="match status" value="1"/>
</dbReference>
<dbReference type="GeneID" id="87836514"/>